<comment type="subcellular location">
    <subcellularLocation>
        <location evidence="1">Membrane</location>
        <topology evidence="1">Multi-pass membrane protein</topology>
    </subcellularLocation>
</comment>
<feature type="transmembrane region" description="Helical" evidence="6">
    <location>
        <begin position="131"/>
        <end position="153"/>
    </location>
</feature>
<organism evidence="8 9">
    <name type="scientific">Melanomma pulvis-pyrius CBS 109.77</name>
    <dbReference type="NCBI Taxonomy" id="1314802"/>
    <lineage>
        <taxon>Eukaryota</taxon>
        <taxon>Fungi</taxon>
        <taxon>Dikarya</taxon>
        <taxon>Ascomycota</taxon>
        <taxon>Pezizomycotina</taxon>
        <taxon>Dothideomycetes</taxon>
        <taxon>Pleosporomycetidae</taxon>
        <taxon>Pleosporales</taxon>
        <taxon>Melanommataceae</taxon>
        <taxon>Melanomma</taxon>
    </lineage>
</organism>
<name>A0A6A6XNV8_9PLEO</name>
<dbReference type="InterPro" id="IPR052337">
    <property type="entry name" value="SAT4-like"/>
</dbReference>
<dbReference type="Proteomes" id="UP000799757">
    <property type="component" value="Unassembled WGS sequence"/>
</dbReference>
<comment type="similarity">
    <text evidence="5">Belongs to the SAT4 family.</text>
</comment>
<evidence type="ECO:0000313" key="9">
    <source>
        <dbReference type="Proteomes" id="UP000799757"/>
    </source>
</evidence>
<keyword evidence="4 6" id="KW-0472">Membrane</keyword>
<evidence type="ECO:0000256" key="3">
    <source>
        <dbReference type="ARBA" id="ARBA00022989"/>
    </source>
</evidence>
<gene>
    <name evidence="8" type="ORF">K505DRAFT_396163</name>
</gene>
<sequence>MAEALQISYPDIDRGSQLAAVYIAGCAISFVFVAMRLCARFSIAGVGIDDWCMLVTWMVFLPLTLLLSIFCFSGGTRHIAYLSEDPKHTEYLVKMNWIAQPLAICCLGTGKVAVAFLIVRLLNRTSVWRKWSLYTASALTVINTFVMILLTFIQCKNPAALWDEEVRSRTTCWDPRVQSSFSIYGASMHAVMDFFLAFLPVTLVWGLKMTLRKRIALCGLLGCGSLTKLIEVRTGICAAIKTSKLVSLNDRSDFTWETFSLFMWTGIEIILLIVCGSIPALKPLYAICIGRKPMTVRTSQRYIHDTSASMKHSRKSYAKHNDTEATYALAQVTSPSTAVADGVPDDEIGFAKEVGFGKPDGGIHVTRTFQVD</sequence>
<evidence type="ECO:0000256" key="1">
    <source>
        <dbReference type="ARBA" id="ARBA00004141"/>
    </source>
</evidence>
<dbReference type="PANTHER" id="PTHR33048">
    <property type="entry name" value="PTH11-LIKE INTEGRAL MEMBRANE PROTEIN (AFU_ORTHOLOGUE AFUA_5G11245)"/>
    <property type="match status" value="1"/>
</dbReference>
<proteinExistence type="inferred from homology"/>
<reference evidence="8" key="1">
    <citation type="journal article" date="2020" name="Stud. Mycol.">
        <title>101 Dothideomycetes genomes: a test case for predicting lifestyles and emergence of pathogens.</title>
        <authorList>
            <person name="Haridas S."/>
            <person name="Albert R."/>
            <person name="Binder M."/>
            <person name="Bloem J."/>
            <person name="Labutti K."/>
            <person name="Salamov A."/>
            <person name="Andreopoulos B."/>
            <person name="Baker S."/>
            <person name="Barry K."/>
            <person name="Bills G."/>
            <person name="Bluhm B."/>
            <person name="Cannon C."/>
            <person name="Castanera R."/>
            <person name="Culley D."/>
            <person name="Daum C."/>
            <person name="Ezra D."/>
            <person name="Gonzalez J."/>
            <person name="Henrissat B."/>
            <person name="Kuo A."/>
            <person name="Liang C."/>
            <person name="Lipzen A."/>
            <person name="Lutzoni F."/>
            <person name="Magnuson J."/>
            <person name="Mondo S."/>
            <person name="Nolan M."/>
            <person name="Ohm R."/>
            <person name="Pangilinan J."/>
            <person name="Park H.-J."/>
            <person name="Ramirez L."/>
            <person name="Alfaro M."/>
            <person name="Sun H."/>
            <person name="Tritt A."/>
            <person name="Yoshinaga Y."/>
            <person name="Zwiers L.-H."/>
            <person name="Turgeon B."/>
            <person name="Goodwin S."/>
            <person name="Spatafora J."/>
            <person name="Crous P."/>
            <person name="Grigoriev I."/>
        </authorList>
    </citation>
    <scope>NUCLEOTIDE SEQUENCE</scope>
    <source>
        <strain evidence="8">CBS 109.77</strain>
    </source>
</reference>
<keyword evidence="2 6" id="KW-0812">Transmembrane</keyword>
<dbReference type="AlphaFoldDB" id="A0A6A6XNV8"/>
<dbReference type="Pfam" id="PF20684">
    <property type="entry name" value="Fung_rhodopsin"/>
    <property type="match status" value="1"/>
</dbReference>
<evidence type="ECO:0000256" key="4">
    <source>
        <dbReference type="ARBA" id="ARBA00023136"/>
    </source>
</evidence>
<feature type="transmembrane region" description="Helical" evidence="6">
    <location>
        <begin position="51"/>
        <end position="75"/>
    </location>
</feature>
<dbReference type="PANTHER" id="PTHR33048:SF47">
    <property type="entry name" value="INTEGRAL MEMBRANE PROTEIN-RELATED"/>
    <property type="match status" value="1"/>
</dbReference>
<evidence type="ECO:0000259" key="7">
    <source>
        <dbReference type="Pfam" id="PF20684"/>
    </source>
</evidence>
<keyword evidence="3 6" id="KW-1133">Transmembrane helix</keyword>
<evidence type="ECO:0000313" key="8">
    <source>
        <dbReference type="EMBL" id="KAF2798042.1"/>
    </source>
</evidence>
<evidence type="ECO:0000256" key="2">
    <source>
        <dbReference type="ARBA" id="ARBA00022692"/>
    </source>
</evidence>
<feature type="transmembrane region" description="Helical" evidence="6">
    <location>
        <begin position="95"/>
        <end position="119"/>
    </location>
</feature>
<feature type="transmembrane region" description="Helical" evidence="6">
    <location>
        <begin position="183"/>
        <end position="207"/>
    </location>
</feature>
<dbReference type="EMBL" id="MU001792">
    <property type="protein sequence ID" value="KAF2798042.1"/>
    <property type="molecule type" value="Genomic_DNA"/>
</dbReference>
<feature type="transmembrane region" description="Helical" evidence="6">
    <location>
        <begin position="20"/>
        <end position="39"/>
    </location>
</feature>
<feature type="transmembrane region" description="Helical" evidence="6">
    <location>
        <begin position="261"/>
        <end position="281"/>
    </location>
</feature>
<accession>A0A6A6XNV8</accession>
<protein>
    <recommendedName>
        <fullName evidence="7">Rhodopsin domain-containing protein</fullName>
    </recommendedName>
</protein>
<dbReference type="InterPro" id="IPR049326">
    <property type="entry name" value="Rhodopsin_dom_fungi"/>
</dbReference>
<dbReference type="OrthoDB" id="5331848at2759"/>
<evidence type="ECO:0000256" key="5">
    <source>
        <dbReference type="ARBA" id="ARBA00038359"/>
    </source>
</evidence>
<feature type="domain" description="Rhodopsin" evidence="7">
    <location>
        <begin position="35"/>
        <end position="285"/>
    </location>
</feature>
<evidence type="ECO:0000256" key="6">
    <source>
        <dbReference type="SAM" id="Phobius"/>
    </source>
</evidence>
<keyword evidence="9" id="KW-1185">Reference proteome</keyword>
<dbReference type="GO" id="GO:0016020">
    <property type="term" value="C:membrane"/>
    <property type="evidence" value="ECO:0007669"/>
    <property type="project" value="UniProtKB-SubCell"/>
</dbReference>